<dbReference type="SUPFAM" id="SSF89733">
    <property type="entry name" value="L-sulfolactate dehydrogenase-like"/>
    <property type="match status" value="1"/>
</dbReference>
<organism evidence="2">
    <name type="scientific">uncultured Cytophagales bacterium</name>
    <dbReference type="NCBI Taxonomy" id="158755"/>
    <lineage>
        <taxon>Bacteria</taxon>
        <taxon>Pseudomonadati</taxon>
        <taxon>Bacteroidota</taxon>
        <taxon>Sphingobacteriia</taxon>
        <taxon>Sphingobacteriales</taxon>
        <taxon>environmental samples</taxon>
    </lineage>
</organism>
<dbReference type="EMBL" id="CADCTQ010000394">
    <property type="protein sequence ID" value="CAA9292768.1"/>
    <property type="molecule type" value="Genomic_DNA"/>
</dbReference>
<reference evidence="2" key="1">
    <citation type="submission" date="2020-02" db="EMBL/GenBank/DDBJ databases">
        <authorList>
            <person name="Meier V. D."/>
        </authorList>
    </citation>
    <scope>NUCLEOTIDE SEQUENCE</scope>
    <source>
        <strain evidence="2">AVDCRST_MAG56</strain>
    </source>
</reference>
<evidence type="ECO:0000256" key="1">
    <source>
        <dbReference type="ARBA" id="ARBA00023002"/>
    </source>
</evidence>
<dbReference type="InterPro" id="IPR043143">
    <property type="entry name" value="Mal/L-sulf/L-lact_DH-like_NADP"/>
</dbReference>
<name>A0A6J4K0Q3_9SPHI</name>
<gene>
    <name evidence="2" type="ORF">AVDCRST_MAG56-4770</name>
</gene>
<accession>A0A6J4K0Q3</accession>
<dbReference type="Gene3D" id="1.10.1530.10">
    <property type="match status" value="1"/>
</dbReference>
<dbReference type="PANTHER" id="PTHR11091:SF3">
    <property type="entry name" value="2,3-DIKETO-L-GULONATE REDUCTASE"/>
    <property type="match status" value="1"/>
</dbReference>
<dbReference type="AlphaFoldDB" id="A0A6J4K0Q3"/>
<protein>
    <submittedName>
        <fullName evidence="2">3-dehydro-L-gulonate 2-dehydrogenase</fullName>
        <ecNumber evidence="2">1.1.1.130</ecNumber>
    </submittedName>
</protein>
<evidence type="ECO:0000313" key="2">
    <source>
        <dbReference type="EMBL" id="CAA9292768.1"/>
    </source>
</evidence>
<dbReference type="InterPro" id="IPR043144">
    <property type="entry name" value="Mal/L-sulf/L-lact_DH-like_ah"/>
</dbReference>
<dbReference type="Gene3D" id="3.30.1370.60">
    <property type="entry name" value="Hypothetical oxidoreductase yiak, domain 2"/>
    <property type="match status" value="1"/>
</dbReference>
<proteinExistence type="predicted"/>
<dbReference type="Pfam" id="PF02615">
    <property type="entry name" value="Ldh_2"/>
    <property type="match status" value="1"/>
</dbReference>
<dbReference type="InterPro" id="IPR003767">
    <property type="entry name" value="Malate/L-lactate_DH-like"/>
</dbReference>
<dbReference type="PANTHER" id="PTHR11091">
    <property type="entry name" value="OXIDOREDUCTASE-RELATED"/>
    <property type="match status" value="1"/>
</dbReference>
<dbReference type="NCBIfam" id="NF009750">
    <property type="entry name" value="PRK13260.1"/>
    <property type="match status" value="1"/>
</dbReference>
<dbReference type="GO" id="GO:0047559">
    <property type="term" value="F:3-dehydro-L-gulonate 2-dehydrogenase activity"/>
    <property type="evidence" value="ECO:0007669"/>
    <property type="project" value="UniProtKB-EC"/>
</dbReference>
<dbReference type="InterPro" id="IPR036111">
    <property type="entry name" value="Mal/L-sulfo/L-lacto_DH-like_sf"/>
</dbReference>
<sequence>MIPETVRIPFDQLHAELARILRQKGFSPERAGASARLFAETTRDGVYSHGVNRFPRFLEYLDKGYVVPEATPVQTGSLGALEQWDGQRGPGNLNAWFCTERAVALARQHGMGGVALRNTNHWMRGGTYGWQAADAGCIGICFTNTIPNLPPWGGKDARLGNNPLVVAIPREGGHVVLDTAMSLYSYGKMEGHAQAGTQLPYEGGFDTAGNLTRDPNEILKAGRPLPIGYWKGSGLSLALDLMAAVLSQGLGTAAIGGLGTEYQVSQVFICLDVSSPAHFGERQSIVDAALDFMHGAAPASPGESVYYPGEKTLRTRHENQTRGIPVELKLWQDLQQL</sequence>
<dbReference type="EC" id="1.1.1.130" evidence="2"/>
<keyword evidence="1 2" id="KW-0560">Oxidoreductase</keyword>